<proteinExistence type="predicted"/>
<organism evidence="1 2">
    <name type="scientific">Batillaria attramentaria</name>
    <dbReference type="NCBI Taxonomy" id="370345"/>
    <lineage>
        <taxon>Eukaryota</taxon>
        <taxon>Metazoa</taxon>
        <taxon>Spiralia</taxon>
        <taxon>Lophotrochozoa</taxon>
        <taxon>Mollusca</taxon>
        <taxon>Gastropoda</taxon>
        <taxon>Caenogastropoda</taxon>
        <taxon>Sorbeoconcha</taxon>
        <taxon>Cerithioidea</taxon>
        <taxon>Batillariidae</taxon>
        <taxon>Batillaria</taxon>
    </lineage>
</organism>
<name>A0ABD0L918_9CAEN</name>
<evidence type="ECO:0000313" key="1">
    <source>
        <dbReference type="EMBL" id="KAK7495768.1"/>
    </source>
</evidence>
<keyword evidence="2" id="KW-1185">Reference proteome</keyword>
<comment type="caution">
    <text evidence="1">The sequence shown here is derived from an EMBL/GenBank/DDBJ whole genome shotgun (WGS) entry which is preliminary data.</text>
</comment>
<dbReference type="AlphaFoldDB" id="A0ABD0L918"/>
<protein>
    <submittedName>
        <fullName evidence="1">Uncharacterized protein</fullName>
    </submittedName>
</protein>
<dbReference type="Proteomes" id="UP001519460">
    <property type="component" value="Unassembled WGS sequence"/>
</dbReference>
<evidence type="ECO:0000313" key="2">
    <source>
        <dbReference type="Proteomes" id="UP001519460"/>
    </source>
</evidence>
<accession>A0ABD0L918</accession>
<dbReference type="EMBL" id="JACVVK020000072">
    <property type="protein sequence ID" value="KAK7495768.1"/>
    <property type="molecule type" value="Genomic_DNA"/>
</dbReference>
<sequence>MSEPVWKTAEPTDLPLPGTYTSLWTLVDVPNFVSCAVRLQRPIQQTHPSYLPANKRRHRLQSLAKKISRSVATRNCQFLASLLDTRPVNALSRNWTLNSFCVV</sequence>
<gene>
    <name evidence="1" type="ORF">BaRGS_00012988</name>
</gene>
<reference evidence="1 2" key="1">
    <citation type="journal article" date="2023" name="Sci. Data">
        <title>Genome assembly of the Korean intertidal mud-creeper Batillaria attramentaria.</title>
        <authorList>
            <person name="Patra A.K."/>
            <person name="Ho P.T."/>
            <person name="Jun S."/>
            <person name="Lee S.J."/>
            <person name="Kim Y."/>
            <person name="Won Y.J."/>
        </authorList>
    </citation>
    <scope>NUCLEOTIDE SEQUENCE [LARGE SCALE GENOMIC DNA]</scope>
    <source>
        <strain evidence="1">Wonlab-2016</strain>
    </source>
</reference>